<protein>
    <recommendedName>
        <fullName evidence="4">Pyrimidine 5'-nucleotidase</fullName>
    </recommendedName>
</protein>
<dbReference type="Pfam" id="PF00702">
    <property type="entry name" value="Hydrolase"/>
    <property type="match status" value="1"/>
</dbReference>
<accession>A0A0C4DM98</accession>
<dbReference type="PANTHER" id="PTHR47438:SF1">
    <property type="entry name" value="PHOSPHATE METABOLISM PROTEIN 8-RELATED"/>
    <property type="match status" value="1"/>
</dbReference>
<evidence type="ECO:0000313" key="1">
    <source>
        <dbReference type="EMBL" id="KLU81820.1"/>
    </source>
</evidence>
<dbReference type="InterPro" id="IPR006439">
    <property type="entry name" value="HAD-SF_hydro_IA"/>
</dbReference>
<dbReference type="STRING" id="644358.A0A0C4DM98"/>
<dbReference type="SUPFAM" id="SSF56784">
    <property type="entry name" value="HAD-like"/>
    <property type="match status" value="1"/>
</dbReference>
<dbReference type="InterPro" id="IPR052791">
    <property type="entry name" value="SSM1_domain"/>
</dbReference>
<dbReference type="InterPro" id="IPR023214">
    <property type="entry name" value="HAD_sf"/>
</dbReference>
<dbReference type="SFLD" id="SFLDG01132">
    <property type="entry name" value="C1.5.3:_5'-Nucleotidase_Like"/>
    <property type="match status" value="1"/>
</dbReference>
<reference evidence="2" key="4">
    <citation type="journal article" date="2015" name="G3 (Bethesda)">
        <title>Genome sequences of three phytopathogenic species of the Magnaporthaceae family of fungi.</title>
        <authorList>
            <person name="Okagaki L.H."/>
            <person name="Nunes C.C."/>
            <person name="Sailsbery J."/>
            <person name="Clay B."/>
            <person name="Brown D."/>
            <person name="John T."/>
            <person name="Oh Y."/>
            <person name="Young N."/>
            <person name="Fitzgerald M."/>
            <person name="Haas B.J."/>
            <person name="Zeng Q."/>
            <person name="Young S."/>
            <person name="Adiconis X."/>
            <person name="Fan L."/>
            <person name="Levin J.Z."/>
            <person name="Mitchell T.K."/>
            <person name="Okubara P.A."/>
            <person name="Farman M.L."/>
            <person name="Kohn L.M."/>
            <person name="Birren B."/>
            <person name="Ma L.-J."/>
            <person name="Dean R.A."/>
        </authorList>
    </citation>
    <scope>NUCLEOTIDE SEQUENCE</scope>
    <source>
        <strain evidence="2">ATCC 64411 / 73-15</strain>
    </source>
</reference>
<reference evidence="2" key="5">
    <citation type="submission" date="2015-06" db="UniProtKB">
        <authorList>
            <consortium name="EnsemblFungi"/>
        </authorList>
    </citation>
    <scope>IDENTIFICATION</scope>
    <source>
        <strain evidence="2">ATCC 64411</strain>
    </source>
</reference>
<dbReference type="InterPro" id="IPR010237">
    <property type="entry name" value="Pyr-5-nucltdase"/>
</dbReference>
<dbReference type="GO" id="GO:0009166">
    <property type="term" value="P:nucleotide catabolic process"/>
    <property type="evidence" value="ECO:0007669"/>
    <property type="project" value="TreeGrafter"/>
</dbReference>
<keyword evidence="3" id="KW-1185">Reference proteome</keyword>
<dbReference type="GO" id="GO:0006206">
    <property type="term" value="P:pyrimidine nucleobase metabolic process"/>
    <property type="evidence" value="ECO:0007669"/>
    <property type="project" value="TreeGrafter"/>
</dbReference>
<sequence length="299" mass="34325">MNPSLLLSSTFPVSTSIRHFQRRLNPIPRGTALPATLFSHNRLLSTLQTHRTFSSHAQPSKMESDAAAPNGAGRPKKVFFFDIDNCLYPKSAKVHDLMANLIDQYFAKHLSLSHNEAVRLHKEYYQNYGLAIEGLVRHHEIDPLEYNSKVDDALPLEGIIKPNPQLRKLLQDVDRTQFKLWLFTNAYVTHGRRVIRLLEVEDQFDGITFCDYGAQPLLCKPHEDMFAKAMREAEVENVDDCYFVDDSYQNCKKAQEIGWHTAHLVEEGSKVPRTPASKHLVRHLEELRTVFPEAFRSSE</sequence>
<dbReference type="EMBL" id="ADBL01000216">
    <property type="status" value="NOT_ANNOTATED_CDS"/>
    <property type="molecule type" value="Genomic_DNA"/>
</dbReference>
<reference evidence="1" key="2">
    <citation type="submission" date="2010-05" db="EMBL/GenBank/DDBJ databases">
        <title>The Genome Sequence of Magnaporthe poae strain ATCC 64411.</title>
        <authorList>
            <consortium name="The Broad Institute Genome Sequencing Platform"/>
            <consortium name="Broad Institute Genome Sequencing Center for Infectious Disease"/>
            <person name="Ma L.-J."/>
            <person name="Dead R."/>
            <person name="Young S."/>
            <person name="Zeng Q."/>
            <person name="Koehrsen M."/>
            <person name="Alvarado L."/>
            <person name="Berlin A."/>
            <person name="Chapman S.B."/>
            <person name="Chen Z."/>
            <person name="Freedman E."/>
            <person name="Gellesch M."/>
            <person name="Goldberg J."/>
            <person name="Griggs A."/>
            <person name="Gujja S."/>
            <person name="Heilman E.R."/>
            <person name="Heiman D."/>
            <person name="Hepburn T."/>
            <person name="Howarth C."/>
            <person name="Jen D."/>
            <person name="Larson L."/>
            <person name="Mehta T."/>
            <person name="Neiman D."/>
            <person name="Pearson M."/>
            <person name="Roberts A."/>
            <person name="Saif S."/>
            <person name="Shea T."/>
            <person name="Shenoy N."/>
            <person name="Sisk P."/>
            <person name="Stolte C."/>
            <person name="Sykes S."/>
            <person name="Walk T."/>
            <person name="White J."/>
            <person name="Yandava C."/>
            <person name="Haas B."/>
            <person name="Nusbaum C."/>
            <person name="Birren B."/>
        </authorList>
    </citation>
    <scope>NUCLEOTIDE SEQUENCE</scope>
    <source>
        <strain evidence="1">ATCC 64411</strain>
    </source>
</reference>
<organism evidence="2 3">
    <name type="scientific">Magnaporthiopsis poae (strain ATCC 64411 / 73-15)</name>
    <name type="common">Kentucky bluegrass fungus</name>
    <name type="synonym">Magnaporthe poae</name>
    <dbReference type="NCBI Taxonomy" id="644358"/>
    <lineage>
        <taxon>Eukaryota</taxon>
        <taxon>Fungi</taxon>
        <taxon>Dikarya</taxon>
        <taxon>Ascomycota</taxon>
        <taxon>Pezizomycotina</taxon>
        <taxon>Sordariomycetes</taxon>
        <taxon>Sordariomycetidae</taxon>
        <taxon>Magnaporthales</taxon>
        <taxon>Magnaporthaceae</taxon>
        <taxon>Magnaporthiopsis</taxon>
    </lineage>
</organism>
<dbReference type="Proteomes" id="UP000011715">
    <property type="component" value="Unassembled WGS sequence"/>
</dbReference>
<dbReference type="GO" id="GO:0008252">
    <property type="term" value="F:nucleotidase activity"/>
    <property type="evidence" value="ECO:0007669"/>
    <property type="project" value="TreeGrafter"/>
</dbReference>
<dbReference type="PANTHER" id="PTHR47438">
    <property type="entry name" value="PHOSPHATE METABOLISM PROTEIN 8-RELATED"/>
    <property type="match status" value="1"/>
</dbReference>
<dbReference type="NCBIfam" id="TIGR01993">
    <property type="entry name" value="Pyr-5-nucltdase"/>
    <property type="match status" value="1"/>
</dbReference>
<dbReference type="VEuPathDB" id="FungiDB:MAPG_00901"/>
<dbReference type="SFLD" id="SFLDS00003">
    <property type="entry name" value="Haloacid_Dehalogenase"/>
    <property type="match status" value="1"/>
</dbReference>
<dbReference type="Gene3D" id="1.10.150.450">
    <property type="match status" value="1"/>
</dbReference>
<dbReference type="EnsemblFungi" id="MAPG_00901T0">
    <property type="protein sequence ID" value="MAPG_00901T0"/>
    <property type="gene ID" value="MAPG_00901"/>
</dbReference>
<dbReference type="EMBL" id="GL876966">
    <property type="protein sequence ID" value="KLU81820.1"/>
    <property type="molecule type" value="Genomic_DNA"/>
</dbReference>
<dbReference type="AlphaFoldDB" id="A0A0C4DM98"/>
<reference evidence="1" key="3">
    <citation type="submission" date="2011-03" db="EMBL/GenBank/DDBJ databases">
        <title>Annotation of Magnaporthe poae ATCC 64411.</title>
        <authorList>
            <person name="Ma L.-J."/>
            <person name="Dead R."/>
            <person name="Young S.K."/>
            <person name="Zeng Q."/>
            <person name="Gargeya S."/>
            <person name="Fitzgerald M."/>
            <person name="Haas B."/>
            <person name="Abouelleil A."/>
            <person name="Alvarado L."/>
            <person name="Arachchi H.M."/>
            <person name="Berlin A."/>
            <person name="Brown A."/>
            <person name="Chapman S.B."/>
            <person name="Chen Z."/>
            <person name="Dunbar C."/>
            <person name="Freedman E."/>
            <person name="Gearin G."/>
            <person name="Gellesch M."/>
            <person name="Goldberg J."/>
            <person name="Griggs A."/>
            <person name="Gujja S."/>
            <person name="Heiman D."/>
            <person name="Howarth C."/>
            <person name="Larson L."/>
            <person name="Lui A."/>
            <person name="MacDonald P.J.P."/>
            <person name="Mehta T."/>
            <person name="Montmayeur A."/>
            <person name="Murphy C."/>
            <person name="Neiman D."/>
            <person name="Pearson M."/>
            <person name="Priest M."/>
            <person name="Roberts A."/>
            <person name="Saif S."/>
            <person name="Shea T."/>
            <person name="Shenoy N."/>
            <person name="Sisk P."/>
            <person name="Stolte C."/>
            <person name="Sykes S."/>
            <person name="Yandava C."/>
            <person name="Wortman J."/>
            <person name="Nusbaum C."/>
            <person name="Birren B."/>
        </authorList>
    </citation>
    <scope>NUCLEOTIDE SEQUENCE</scope>
    <source>
        <strain evidence="1">ATCC 64411</strain>
    </source>
</reference>
<dbReference type="OrthoDB" id="1065058at2759"/>
<dbReference type="SFLD" id="SFLDG01129">
    <property type="entry name" value="C1.5:_HAD__Beta-PGM__Phosphata"/>
    <property type="match status" value="1"/>
</dbReference>
<proteinExistence type="predicted"/>
<evidence type="ECO:0008006" key="4">
    <source>
        <dbReference type="Google" id="ProtNLM"/>
    </source>
</evidence>
<reference evidence="3" key="1">
    <citation type="submission" date="2010-05" db="EMBL/GenBank/DDBJ databases">
        <title>The genome sequence of Magnaporthe poae strain ATCC 64411.</title>
        <authorList>
            <person name="Ma L.-J."/>
            <person name="Dead R."/>
            <person name="Young S."/>
            <person name="Zeng Q."/>
            <person name="Koehrsen M."/>
            <person name="Alvarado L."/>
            <person name="Berlin A."/>
            <person name="Chapman S.B."/>
            <person name="Chen Z."/>
            <person name="Freedman E."/>
            <person name="Gellesch M."/>
            <person name="Goldberg J."/>
            <person name="Griggs A."/>
            <person name="Gujja S."/>
            <person name="Heilman E.R."/>
            <person name="Heiman D."/>
            <person name="Hepburn T."/>
            <person name="Howarth C."/>
            <person name="Jen D."/>
            <person name="Larson L."/>
            <person name="Mehta T."/>
            <person name="Neiman D."/>
            <person name="Pearson M."/>
            <person name="Roberts A."/>
            <person name="Saif S."/>
            <person name="Shea T."/>
            <person name="Shenoy N."/>
            <person name="Sisk P."/>
            <person name="Stolte C."/>
            <person name="Sykes S."/>
            <person name="Walk T."/>
            <person name="White J."/>
            <person name="Yandava C."/>
            <person name="Haas B."/>
            <person name="Nusbaum C."/>
            <person name="Birren B."/>
        </authorList>
    </citation>
    <scope>NUCLEOTIDE SEQUENCE [LARGE SCALE GENOMIC DNA]</scope>
    <source>
        <strain evidence="3">ATCC 64411 / 73-15</strain>
    </source>
</reference>
<dbReference type="FunFam" id="1.10.150.450:FF:000001">
    <property type="entry name" value="SDT1p Pyrimidine nucleotidase"/>
    <property type="match status" value="1"/>
</dbReference>
<evidence type="ECO:0000313" key="2">
    <source>
        <dbReference type="EnsemblFungi" id="MAPG_00901T0"/>
    </source>
</evidence>
<dbReference type="InterPro" id="IPR036412">
    <property type="entry name" value="HAD-like_sf"/>
</dbReference>
<name>A0A0C4DM98_MAGP6</name>
<gene>
    <name evidence="1" type="ORF">MAPG_00901</name>
</gene>
<dbReference type="OMA" id="CVGAQKA"/>
<dbReference type="eggNOG" id="KOG3109">
    <property type="taxonomic scope" value="Eukaryota"/>
</dbReference>
<evidence type="ECO:0000313" key="3">
    <source>
        <dbReference type="Proteomes" id="UP000011715"/>
    </source>
</evidence>
<dbReference type="Gene3D" id="3.40.50.1000">
    <property type="entry name" value="HAD superfamily/HAD-like"/>
    <property type="match status" value="1"/>
</dbReference>
<dbReference type="NCBIfam" id="TIGR01509">
    <property type="entry name" value="HAD-SF-IA-v3"/>
    <property type="match status" value="1"/>
</dbReference>